<accession>A0A165F260</accession>
<dbReference type="AlphaFoldDB" id="A0A165F260"/>
<keyword evidence="3" id="KW-1185">Reference proteome</keyword>
<evidence type="ECO:0000313" key="3">
    <source>
        <dbReference type="Proteomes" id="UP000076871"/>
    </source>
</evidence>
<protein>
    <submittedName>
        <fullName evidence="2">Uncharacterized protein</fullName>
    </submittedName>
</protein>
<feature type="region of interest" description="Disordered" evidence="1">
    <location>
        <begin position="175"/>
        <end position="196"/>
    </location>
</feature>
<feature type="compositionally biased region" description="Basic and acidic residues" evidence="1">
    <location>
        <begin position="12"/>
        <end position="28"/>
    </location>
</feature>
<name>A0A165F260_9APHY</name>
<dbReference type="RefSeq" id="XP_040765956.1">
    <property type="nucleotide sequence ID" value="XM_040914335.1"/>
</dbReference>
<evidence type="ECO:0000256" key="1">
    <source>
        <dbReference type="SAM" id="MobiDB-lite"/>
    </source>
</evidence>
<feature type="region of interest" description="Disordered" evidence="1">
    <location>
        <begin position="1"/>
        <end position="93"/>
    </location>
</feature>
<reference evidence="2 3" key="1">
    <citation type="journal article" date="2016" name="Mol. Biol. Evol.">
        <title>Comparative Genomics of Early-Diverging Mushroom-Forming Fungi Provides Insights into the Origins of Lignocellulose Decay Capabilities.</title>
        <authorList>
            <person name="Nagy L.G."/>
            <person name="Riley R."/>
            <person name="Tritt A."/>
            <person name="Adam C."/>
            <person name="Daum C."/>
            <person name="Floudas D."/>
            <person name="Sun H."/>
            <person name="Yadav J.S."/>
            <person name="Pangilinan J."/>
            <person name="Larsson K.H."/>
            <person name="Matsuura K."/>
            <person name="Barry K."/>
            <person name="Labutti K."/>
            <person name="Kuo R."/>
            <person name="Ohm R.A."/>
            <person name="Bhattacharya S.S."/>
            <person name="Shirouzu T."/>
            <person name="Yoshinaga Y."/>
            <person name="Martin F.M."/>
            <person name="Grigoriev I.V."/>
            <person name="Hibbett D.S."/>
        </authorList>
    </citation>
    <scope>NUCLEOTIDE SEQUENCE [LARGE SCALE GENOMIC DNA]</scope>
    <source>
        <strain evidence="2 3">93-53</strain>
    </source>
</reference>
<dbReference type="GeneID" id="63831362"/>
<organism evidence="2 3">
    <name type="scientific">Laetiporus sulphureus 93-53</name>
    <dbReference type="NCBI Taxonomy" id="1314785"/>
    <lineage>
        <taxon>Eukaryota</taxon>
        <taxon>Fungi</taxon>
        <taxon>Dikarya</taxon>
        <taxon>Basidiomycota</taxon>
        <taxon>Agaricomycotina</taxon>
        <taxon>Agaricomycetes</taxon>
        <taxon>Polyporales</taxon>
        <taxon>Laetiporus</taxon>
    </lineage>
</organism>
<evidence type="ECO:0000313" key="2">
    <source>
        <dbReference type="EMBL" id="KZT08216.1"/>
    </source>
</evidence>
<gene>
    <name evidence="2" type="ORF">LAESUDRAFT_811676</name>
</gene>
<feature type="compositionally biased region" description="Polar residues" evidence="1">
    <location>
        <begin position="1"/>
        <end position="10"/>
    </location>
</feature>
<feature type="compositionally biased region" description="Low complexity" evidence="1">
    <location>
        <begin position="52"/>
        <end position="61"/>
    </location>
</feature>
<dbReference type="EMBL" id="KV427616">
    <property type="protein sequence ID" value="KZT08216.1"/>
    <property type="molecule type" value="Genomic_DNA"/>
</dbReference>
<proteinExistence type="predicted"/>
<dbReference type="OrthoDB" id="2945238at2759"/>
<sequence>MFVTRPSTCKRSLAENDHENAHANEKCPRVLTGTETAALKSIKNENKRSGVKSKASAATATKQRRIGKDSTKKKGPQAPPKHQAKSAAETHSQLMRHNDLDSEPEASIDSPFDVPGYVLKKTDFGVVWMFPIIPGRPAPVVQGDEHPAPGPSTTVVSSQRNETNIIVARNVAPSEVRASEPVPVQPAAEESASKPKPTKCVLTHQEFAMLLERCAASDFSAIEELKELAKGTKGLQRISDFTELLADRARVAWNAKSKEDSDMSMVPTFVFLQWFNSYHHFGEFAGALLETTHPNSKKRVMGLDRIAFNIAFALVAHFALDVSLYTKGKPSHTTDVPKMHEPEMKNLNDELMVWNWTQGGVTTLDGLDDTLALAVTRWRKESRSVPKAAEDKLAELEAFTDVIEDVTGWGGEKNHGYELFQRSMTALEKWIDDVRIPKDNVSYIVPADW</sequence>
<dbReference type="Proteomes" id="UP000076871">
    <property type="component" value="Unassembled WGS sequence"/>
</dbReference>
<dbReference type="InParanoid" id="A0A165F260"/>